<evidence type="ECO:0000256" key="1">
    <source>
        <dbReference type="ARBA" id="ARBA00023239"/>
    </source>
</evidence>
<dbReference type="InterPro" id="IPR013024">
    <property type="entry name" value="GGCT-like"/>
</dbReference>
<evidence type="ECO:0000313" key="3">
    <source>
        <dbReference type="Proteomes" id="UP000448943"/>
    </source>
</evidence>
<keyword evidence="3" id="KW-1185">Reference proteome</keyword>
<dbReference type="Gene3D" id="3.10.490.10">
    <property type="entry name" value="Gamma-glutamyl cyclotransferase-like"/>
    <property type="match status" value="1"/>
</dbReference>
<dbReference type="PANTHER" id="PTHR12935">
    <property type="entry name" value="GAMMA-GLUTAMYLCYCLOTRANSFERASE"/>
    <property type="match status" value="1"/>
</dbReference>
<dbReference type="AlphaFoldDB" id="A0A6N9Q2Q9"/>
<dbReference type="InterPro" id="IPR017939">
    <property type="entry name" value="G-Glutamylcylcotransferase"/>
</dbReference>
<comment type="caution">
    <text evidence="2">The sequence shown here is derived from an EMBL/GenBank/DDBJ whole genome shotgun (WGS) entry which is preliminary data.</text>
</comment>
<dbReference type="PANTHER" id="PTHR12935:SF0">
    <property type="entry name" value="GAMMA-GLUTAMYLCYCLOTRANSFERASE"/>
    <property type="match status" value="1"/>
</dbReference>
<protein>
    <submittedName>
        <fullName evidence="2">Gamma-glutamylcyclotransferase</fullName>
    </submittedName>
</protein>
<keyword evidence="2" id="KW-0808">Transferase</keyword>
<dbReference type="GO" id="GO:0016740">
    <property type="term" value="F:transferase activity"/>
    <property type="evidence" value="ECO:0007669"/>
    <property type="project" value="UniProtKB-KW"/>
</dbReference>
<dbReference type="InterPro" id="IPR036568">
    <property type="entry name" value="GGCT-like_sf"/>
</dbReference>
<gene>
    <name evidence="2" type="ORF">ERL59_08345</name>
</gene>
<organism evidence="2 3">
    <name type="scientific">Chengkuizengella marina</name>
    <dbReference type="NCBI Taxonomy" id="2507566"/>
    <lineage>
        <taxon>Bacteria</taxon>
        <taxon>Bacillati</taxon>
        <taxon>Bacillota</taxon>
        <taxon>Bacilli</taxon>
        <taxon>Bacillales</taxon>
        <taxon>Paenibacillaceae</taxon>
        <taxon>Chengkuizengella</taxon>
    </lineage>
</organism>
<keyword evidence="1" id="KW-0456">Lyase</keyword>
<dbReference type="Pfam" id="PF13772">
    <property type="entry name" value="AIG2_2"/>
    <property type="match status" value="1"/>
</dbReference>
<dbReference type="SUPFAM" id="SSF110857">
    <property type="entry name" value="Gamma-glutamyl cyclotransferase-like"/>
    <property type="match status" value="1"/>
</dbReference>
<proteinExistence type="predicted"/>
<evidence type="ECO:0000313" key="2">
    <source>
        <dbReference type="EMBL" id="NBI28968.1"/>
    </source>
</evidence>
<accession>A0A6N9Q2Q9</accession>
<reference evidence="2 3" key="1">
    <citation type="submission" date="2019-01" db="EMBL/GenBank/DDBJ databases">
        <title>Chengkuizengella sp. nov., isolated from deep-sea sediment of East Pacific Ocean.</title>
        <authorList>
            <person name="Yang J."/>
            <person name="Lai Q."/>
            <person name="Shao Z."/>
        </authorList>
    </citation>
    <scope>NUCLEOTIDE SEQUENCE [LARGE SCALE GENOMIC DNA]</scope>
    <source>
        <strain evidence="2 3">YPA3-1-1</strain>
    </source>
</reference>
<sequence length="165" mass="19320">MIVKHKQDLQKKSYYFAYGSCMNRNSFKGTVHEFEVLGRAELFNYRVGFTRESDKWGKGGIADILFTQDHIMEGILYSVPDHLIPELDRRERAGEEFLHPIYRRINVTVFFNEVHMNAFTYEVINKEVSEIAPSEKYKNAIIGGTDLLSRKYVYNLQAHMSQLMK</sequence>
<dbReference type="Proteomes" id="UP000448943">
    <property type="component" value="Unassembled WGS sequence"/>
</dbReference>
<dbReference type="EMBL" id="SIJB01000019">
    <property type="protein sequence ID" value="NBI28968.1"/>
    <property type="molecule type" value="Genomic_DNA"/>
</dbReference>
<name>A0A6N9Q2Q9_9BACL</name>
<dbReference type="GO" id="GO:0003839">
    <property type="term" value="F:gamma-glutamylcyclotransferase activity"/>
    <property type="evidence" value="ECO:0007669"/>
    <property type="project" value="InterPro"/>
</dbReference>
<dbReference type="CDD" id="cd06661">
    <property type="entry name" value="GGCT_like"/>
    <property type="match status" value="1"/>
</dbReference>